<sequence length="121" mass="12852">MSHRGLPDVYLGIAEPPGGRSCCHVTPDAREGSERGVSDPCCARVLDGDGEASLYLRPRAATVKEIAEPLDVLRPERKEEDRATAGTEPDPPGDPLKTEVDSTHRCGGAHAGTRGRIARPS</sequence>
<dbReference type="Proteomes" id="UP001066276">
    <property type="component" value="Chromosome 10"/>
</dbReference>
<dbReference type="AlphaFoldDB" id="A0AAV7M9E3"/>
<feature type="region of interest" description="Disordered" evidence="1">
    <location>
        <begin position="70"/>
        <end position="121"/>
    </location>
</feature>
<accession>A0AAV7M9E3</accession>
<organism evidence="2 3">
    <name type="scientific">Pleurodeles waltl</name>
    <name type="common">Iberian ribbed newt</name>
    <dbReference type="NCBI Taxonomy" id="8319"/>
    <lineage>
        <taxon>Eukaryota</taxon>
        <taxon>Metazoa</taxon>
        <taxon>Chordata</taxon>
        <taxon>Craniata</taxon>
        <taxon>Vertebrata</taxon>
        <taxon>Euteleostomi</taxon>
        <taxon>Amphibia</taxon>
        <taxon>Batrachia</taxon>
        <taxon>Caudata</taxon>
        <taxon>Salamandroidea</taxon>
        <taxon>Salamandridae</taxon>
        <taxon>Pleurodelinae</taxon>
        <taxon>Pleurodeles</taxon>
    </lineage>
</organism>
<evidence type="ECO:0000256" key="1">
    <source>
        <dbReference type="SAM" id="MobiDB-lite"/>
    </source>
</evidence>
<protein>
    <submittedName>
        <fullName evidence="2">Uncharacterized protein</fullName>
    </submittedName>
</protein>
<evidence type="ECO:0000313" key="2">
    <source>
        <dbReference type="EMBL" id="KAJ1099953.1"/>
    </source>
</evidence>
<keyword evidence="3" id="KW-1185">Reference proteome</keyword>
<evidence type="ECO:0000313" key="3">
    <source>
        <dbReference type="Proteomes" id="UP001066276"/>
    </source>
</evidence>
<gene>
    <name evidence="2" type="ORF">NDU88_005045</name>
</gene>
<reference evidence="2" key="1">
    <citation type="journal article" date="2022" name="bioRxiv">
        <title>Sequencing and chromosome-scale assembly of the giantPleurodeles waltlgenome.</title>
        <authorList>
            <person name="Brown T."/>
            <person name="Elewa A."/>
            <person name="Iarovenko S."/>
            <person name="Subramanian E."/>
            <person name="Araus A.J."/>
            <person name="Petzold A."/>
            <person name="Susuki M."/>
            <person name="Suzuki K.-i.T."/>
            <person name="Hayashi T."/>
            <person name="Toyoda A."/>
            <person name="Oliveira C."/>
            <person name="Osipova E."/>
            <person name="Leigh N.D."/>
            <person name="Simon A."/>
            <person name="Yun M.H."/>
        </authorList>
    </citation>
    <scope>NUCLEOTIDE SEQUENCE</scope>
    <source>
        <strain evidence="2">20211129_DDA</strain>
        <tissue evidence="2">Liver</tissue>
    </source>
</reference>
<name>A0AAV7M9E3_PLEWA</name>
<comment type="caution">
    <text evidence="2">The sequence shown here is derived from an EMBL/GenBank/DDBJ whole genome shotgun (WGS) entry which is preliminary data.</text>
</comment>
<proteinExistence type="predicted"/>
<dbReference type="EMBL" id="JANPWB010000014">
    <property type="protein sequence ID" value="KAJ1099953.1"/>
    <property type="molecule type" value="Genomic_DNA"/>
</dbReference>
<feature type="compositionally biased region" description="Basic and acidic residues" evidence="1">
    <location>
        <begin position="70"/>
        <end position="83"/>
    </location>
</feature>